<dbReference type="RefSeq" id="WP_345694982.1">
    <property type="nucleotide sequence ID" value="NZ_BAABIS010000001.1"/>
</dbReference>
<sequence length="59" mass="6420">MLLPDGAGFRLGVDLRIDPPSVTTEQAVELARTAHRICPYSNATRDNVEVALVVNSTRL</sequence>
<dbReference type="InterPro" id="IPR019953">
    <property type="entry name" value="OHR"/>
</dbReference>
<dbReference type="Gene3D" id="3.30.300.20">
    <property type="match status" value="1"/>
</dbReference>
<evidence type="ECO:0008006" key="3">
    <source>
        <dbReference type="Google" id="ProtNLM"/>
    </source>
</evidence>
<gene>
    <name evidence="1" type="ORF">GCM10023235_03790</name>
</gene>
<dbReference type="PANTHER" id="PTHR33797">
    <property type="entry name" value="ORGANIC HYDROPEROXIDE RESISTANCE PROTEIN-LIKE"/>
    <property type="match status" value="1"/>
</dbReference>
<accession>A0ABP9D8T0</accession>
<proteinExistence type="predicted"/>
<dbReference type="Proteomes" id="UP001501752">
    <property type="component" value="Unassembled WGS sequence"/>
</dbReference>
<dbReference type="SUPFAM" id="SSF82784">
    <property type="entry name" value="OsmC-like"/>
    <property type="match status" value="1"/>
</dbReference>
<dbReference type="InterPro" id="IPR015946">
    <property type="entry name" value="KH_dom-like_a/b"/>
</dbReference>
<evidence type="ECO:0000313" key="1">
    <source>
        <dbReference type="EMBL" id="GAA4832607.1"/>
    </source>
</evidence>
<reference evidence="2" key="1">
    <citation type="journal article" date="2019" name="Int. J. Syst. Evol. Microbiol.">
        <title>The Global Catalogue of Microorganisms (GCM) 10K type strain sequencing project: providing services to taxonomists for standard genome sequencing and annotation.</title>
        <authorList>
            <consortium name="The Broad Institute Genomics Platform"/>
            <consortium name="The Broad Institute Genome Sequencing Center for Infectious Disease"/>
            <person name="Wu L."/>
            <person name="Ma J."/>
        </authorList>
    </citation>
    <scope>NUCLEOTIDE SEQUENCE [LARGE SCALE GENOMIC DNA]</scope>
    <source>
        <strain evidence="2">JCM 13006</strain>
    </source>
</reference>
<keyword evidence="2" id="KW-1185">Reference proteome</keyword>
<organism evidence="1 2">
    <name type="scientific">Kitasatospora terrestris</name>
    <dbReference type="NCBI Taxonomy" id="258051"/>
    <lineage>
        <taxon>Bacteria</taxon>
        <taxon>Bacillati</taxon>
        <taxon>Actinomycetota</taxon>
        <taxon>Actinomycetes</taxon>
        <taxon>Kitasatosporales</taxon>
        <taxon>Streptomycetaceae</taxon>
        <taxon>Kitasatospora</taxon>
    </lineage>
</organism>
<dbReference type="EMBL" id="BAABIS010000001">
    <property type="protein sequence ID" value="GAA4832607.1"/>
    <property type="molecule type" value="Genomic_DNA"/>
</dbReference>
<dbReference type="PANTHER" id="PTHR33797:SF2">
    <property type="entry name" value="ORGANIC HYDROPEROXIDE RESISTANCE PROTEIN-LIKE"/>
    <property type="match status" value="1"/>
</dbReference>
<comment type="caution">
    <text evidence="1">The sequence shown here is derived from an EMBL/GenBank/DDBJ whole genome shotgun (WGS) entry which is preliminary data.</text>
</comment>
<name>A0ABP9D8T0_9ACTN</name>
<protein>
    <recommendedName>
        <fullName evidence="3">Organic hydroperoxide resistance protein</fullName>
    </recommendedName>
</protein>
<evidence type="ECO:0000313" key="2">
    <source>
        <dbReference type="Proteomes" id="UP001501752"/>
    </source>
</evidence>
<dbReference type="InterPro" id="IPR036102">
    <property type="entry name" value="OsmC/Ohrsf"/>
</dbReference>